<evidence type="ECO:0000313" key="3">
    <source>
        <dbReference type="Proteomes" id="UP000812961"/>
    </source>
</evidence>
<organism evidence="2 3">
    <name type="scientific">Chitinophaga rhizophila</name>
    <dbReference type="NCBI Taxonomy" id="2866212"/>
    <lineage>
        <taxon>Bacteria</taxon>
        <taxon>Pseudomonadati</taxon>
        <taxon>Bacteroidota</taxon>
        <taxon>Chitinophagia</taxon>
        <taxon>Chitinophagales</taxon>
        <taxon>Chitinophagaceae</taxon>
        <taxon>Chitinophaga</taxon>
    </lineage>
</organism>
<feature type="chain" id="PRO_5045444538" description="Tetratricopeptide repeat protein" evidence="1">
    <location>
        <begin position="19"/>
        <end position="153"/>
    </location>
</feature>
<evidence type="ECO:0000256" key="1">
    <source>
        <dbReference type="SAM" id="SignalP"/>
    </source>
</evidence>
<dbReference type="Proteomes" id="UP000812961">
    <property type="component" value="Unassembled WGS sequence"/>
</dbReference>
<dbReference type="SUPFAM" id="SSF48452">
    <property type="entry name" value="TPR-like"/>
    <property type="match status" value="1"/>
</dbReference>
<proteinExistence type="predicted"/>
<feature type="signal peptide" evidence="1">
    <location>
        <begin position="1"/>
        <end position="18"/>
    </location>
</feature>
<reference evidence="2 3" key="1">
    <citation type="submission" date="2021-08" db="EMBL/GenBank/DDBJ databases">
        <title>The genome sequence of Chitinophaga sp. B61.</title>
        <authorList>
            <person name="Zhang X."/>
        </authorList>
    </citation>
    <scope>NUCLEOTIDE SEQUENCE [LARGE SCALE GENOMIC DNA]</scope>
    <source>
        <strain evidence="2 3">B61</strain>
    </source>
</reference>
<dbReference type="InterPro" id="IPR011990">
    <property type="entry name" value="TPR-like_helical_dom_sf"/>
</dbReference>
<protein>
    <recommendedName>
        <fullName evidence="4">Tetratricopeptide repeat protein</fullName>
    </recommendedName>
</protein>
<keyword evidence="1" id="KW-0732">Signal</keyword>
<accession>A0ABS7G6X7</accession>
<gene>
    <name evidence="2" type="ORF">K1Y79_01720</name>
</gene>
<dbReference type="RefSeq" id="WP_220248273.1">
    <property type="nucleotide sequence ID" value="NZ_JAICCF010000001.1"/>
</dbReference>
<name>A0ABS7G6X7_9BACT</name>
<keyword evidence="3" id="KW-1185">Reference proteome</keyword>
<evidence type="ECO:0008006" key="4">
    <source>
        <dbReference type="Google" id="ProtNLM"/>
    </source>
</evidence>
<dbReference type="EMBL" id="JAICCF010000001">
    <property type="protein sequence ID" value="MBW8683040.1"/>
    <property type="molecule type" value="Genomic_DNA"/>
</dbReference>
<sequence>MKKLTILIFWLLPSLSFAQTITDTTHRQEEKKDWPSIVNQHINNIEQNGLDTAGLGKVMLNNMVYDIIFMHSDDSSAIKKGLEYMTILLKSNPEEDAWIDTYAGLLYKIGRKKEAITQQQKALTIAESQKADDRVKIYKENIQKMKKNIPTWR</sequence>
<evidence type="ECO:0000313" key="2">
    <source>
        <dbReference type="EMBL" id="MBW8683040.1"/>
    </source>
</evidence>
<comment type="caution">
    <text evidence="2">The sequence shown here is derived from an EMBL/GenBank/DDBJ whole genome shotgun (WGS) entry which is preliminary data.</text>
</comment>